<evidence type="ECO:0000256" key="1">
    <source>
        <dbReference type="ARBA" id="ARBA00004651"/>
    </source>
</evidence>
<evidence type="ECO:0000256" key="7">
    <source>
        <dbReference type="SAM" id="Phobius"/>
    </source>
</evidence>
<dbReference type="Proteomes" id="UP000027178">
    <property type="component" value="Unassembled WGS sequence"/>
</dbReference>
<evidence type="ECO:0000256" key="6">
    <source>
        <dbReference type="ARBA" id="ARBA00023136"/>
    </source>
</evidence>
<dbReference type="PANTHER" id="PTHR34697">
    <property type="entry name" value="PHOSPHATIDYLGLYCEROL LYSYLTRANSFERASE"/>
    <property type="match status" value="1"/>
</dbReference>
<dbReference type="AlphaFoldDB" id="A0A066YYZ9"/>
<dbReference type="InterPro" id="IPR042001">
    <property type="entry name" value="Sortase_F"/>
</dbReference>
<keyword evidence="4" id="KW-0378">Hydrolase</keyword>
<keyword evidence="11" id="KW-1185">Reference proteome</keyword>
<evidence type="ECO:0000256" key="5">
    <source>
        <dbReference type="ARBA" id="ARBA00022989"/>
    </source>
</evidence>
<evidence type="ECO:0000259" key="8">
    <source>
        <dbReference type="Pfam" id="PF09924"/>
    </source>
</evidence>
<evidence type="ECO:0000313" key="11">
    <source>
        <dbReference type="Proteomes" id="UP000027178"/>
    </source>
</evidence>
<dbReference type="InterPro" id="IPR023365">
    <property type="entry name" value="Sortase_dom-sf"/>
</dbReference>
<dbReference type="Pfam" id="PF09924">
    <property type="entry name" value="LPG_synthase_C"/>
    <property type="match status" value="1"/>
</dbReference>
<organism evidence="10 11">
    <name type="scientific">Kitasatospora cheerisanensis KCTC 2395</name>
    <dbReference type="NCBI Taxonomy" id="1348663"/>
    <lineage>
        <taxon>Bacteria</taxon>
        <taxon>Bacillati</taxon>
        <taxon>Actinomycetota</taxon>
        <taxon>Actinomycetes</taxon>
        <taxon>Kitasatosporales</taxon>
        <taxon>Streptomycetaceae</taxon>
        <taxon>Kitasatospora</taxon>
    </lineage>
</organism>
<evidence type="ECO:0000256" key="3">
    <source>
        <dbReference type="ARBA" id="ARBA00022692"/>
    </source>
</evidence>
<feature type="transmembrane region" description="Helical" evidence="7">
    <location>
        <begin position="113"/>
        <end position="136"/>
    </location>
</feature>
<dbReference type="PANTHER" id="PTHR34697:SF2">
    <property type="entry name" value="PHOSPHATIDYLGLYCEROL LYSYLTRANSFERASE"/>
    <property type="match status" value="1"/>
</dbReference>
<sequence length="785" mass="83836">MIDLLGALIAPFRAQVERVDRGEYFTPALVTSGFTTALLAGLLAVMLRRRKRAAWIAALAVALVHAALFALALAFPEFRAHPFNWVSAALTLALLLALLLGRPVFRVRGGRGNLPLAAAVLAAGGALLTGLGAVAVRLAHADGEPSWGEAARYGLLRLVTLSGVVRVGDVDVPRWIDLTLNLLGTALLLLTLRILLRSPRGGERQSPEEEAELRRLLERHGGRDSLGYFALRRDKSVCFSASGKAAVAYRVVNGVALASGDPVGDPEAWPGAIEEWRRRARAHAWIPAVTGAGEQGGTVYARVAGLRALHLGDEAVVETAGFTLDGREMRGLRQTCNRVARAGYRVVIRRHRDLPAEEFADLVRLADAWRHGRTERGFSMALGRLGDPADGDCLLAECRDEAGRTAALLSFVPWGPEGLSLDLMRRDRESDNGLVEYTVARLLEQARDGVLPVRRVSLNFAMFREVFEERLGAGPVLRLWRGVLRFLSRWWQLESLYRANARYRPHWEPRYVLYEKASELPAIGLANALAEGFLTRPGCAAAAGRTDPDGPSPARCAGRAGPGCGRLTGRDGSARAEDAVVERAWAGAALAAGAIVTGALLLHGGLEGVLPPAPAAAQAYDGTPVGPAVPPLPPSPPVRVRIPALGVDAPVARLGLDGEGRLQPPPGTDGNLAGWYRDGAAPGSSGAAVLAGHVDTAHGPAVFYRLGALHRGDLVEVARADRATAWFQVDGVEAYPKRDFPDAKVYAATPDAQLRLITCGGGYTREGGWDGNVVVYAHLVRTLRA</sequence>
<evidence type="ECO:0000256" key="2">
    <source>
        <dbReference type="ARBA" id="ARBA00022475"/>
    </source>
</evidence>
<dbReference type="InterPro" id="IPR024320">
    <property type="entry name" value="LPG_synthase_C"/>
</dbReference>
<dbReference type="eggNOG" id="COG3764">
    <property type="taxonomic scope" value="Bacteria"/>
</dbReference>
<feature type="transmembrane region" description="Helical" evidence="7">
    <location>
        <begin position="82"/>
        <end position="101"/>
    </location>
</feature>
<keyword evidence="2" id="KW-1003">Cell membrane</keyword>
<evidence type="ECO:0000256" key="4">
    <source>
        <dbReference type="ARBA" id="ARBA00022801"/>
    </source>
</evidence>
<dbReference type="Pfam" id="PF04203">
    <property type="entry name" value="Sortase"/>
    <property type="match status" value="1"/>
</dbReference>
<keyword evidence="5 7" id="KW-1133">Transmembrane helix</keyword>
<dbReference type="eggNOG" id="COG2898">
    <property type="taxonomic scope" value="Bacteria"/>
</dbReference>
<dbReference type="PATRIC" id="fig|1348663.4.peg.2887"/>
<dbReference type="GO" id="GO:0016787">
    <property type="term" value="F:hydrolase activity"/>
    <property type="evidence" value="ECO:0007669"/>
    <property type="project" value="UniProtKB-KW"/>
</dbReference>
<dbReference type="SUPFAM" id="SSF63817">
    <property type="entry name" value="Sortase"/>
    <property type="match status" value="1"/>
</dbReference>
<dbReference type="GO" id="GO:0016755">
    <property type="term" value="F:aminoacyltransferase activity"/>
    <property type="evidence" value="ECO:0007669"/>
    <property type="project" value="TreeGrafter"/>
</dbReference>
<keyword evidence="3 7" id="KW-0812">Transmembrane</keyword>
<dbReference type="Gene3D" id="2.40.260.10">
    <property type="entry name" value="Sortase"/>
    <property type="match status" value="1"/>
</dbReference>
<accession>A0A066YYZ9</accession>
<feature type="transmembrane region" description="Helical" evidence="7">
    <location>
        <begin position="24"/>
        <end position="47"/>
    </location>
</feature>
<dbReference type="Pfam" id="PF16995">
    <property type="entry name" value="tRNA-synt_2_TM"/>
    <property type="match status" value="1"/>
</dbReference>
<feature type="transmembrane region" description="Helical" evidence="7">
    <location>
        <begin position="54"/>
        <end position="76"/>
    </location>
</feature>
<keyword evidence="6 7" id="KW-0472">Membrane</keyword>
<dbReference type="RefSeq" id="WP_063750147.1">
    <property type="nucleotide sequence ID" value="NZ_KK853997.1"/>
</dbReference>
<evidence type="ECO:0000313" key="10">
    <source>
        <dbReference type="EMBL" id="KDN85184.1"/>
    </source>
</evidence>
<dbReference type="NCBIfam" id="NF033748">
    <property type="entry name" value="class_F_sortase"/>
    <property type="match status" value="1"/>
</dbReference>
<dbReference type="InterPro" id="IPR051211">
    <property type="entry name" value="PG_lysyltransferase"/>
</dbReference>
<dbReference type="HOGENOM" id="CLU_357073_0_0_11"/>
<dbReference type="GO" id="GO:0055091">
    <property type="term" value="P:phospholipid homeostasis"/>
    <property type="evidence" value="ECO:0007669"/>
    <property type="project" value="TreeGrafter"/>
</dbReference>
<name>A0A066YYZ9_9ACTN</name>
<dbReference type="CDD" id="cd05829">
    <property type="entry name" value="Sortase_F"/>
    <property type="match status" value="1"/>
</dbReference>
<comment type="subcellular location">
    <subcellularLocation>
        <location evidence="1">Cell membrane</location>
        <topology evidence="1">Multi-pass membrane protein</topology>
    </subcellularLocation>
</comment>
<reference evidence="10 11" key="1">
    <citation type="submission" date="2014-05" db="EMBL/GenBank/DDBJ databases">
        <title>Draft Genome Sequence of Kitasatospora cheerisanensis KCTC 2395.</title>
        <authorList>
            <person name="Nam D.H."/>
        </authorList>
    </citation>
    <scope>NUCLEOTIDE SEQUENCE [LARGE SCALE GENOMIC DNA]</scope>
    <source>
        <strain evidence="10 11">KCTC 2395</strain>
    </source>
</reference>
<dbReference type="GO" id="GO:0005886">
    <property type="term" value="C:plasma membrane"/>
    <property type="evidence" value="ECO:0007669"/>
    <property type="project" value="UniProtKB-SubCell"/>
</dbReference>
<dbReference type="InterPro" id="IPR031553">
    <property type="entry name" value="tRNA-synt_2_TM"/>
</dbReference>
<proteinExistence type="predicted"/>
<gene>
    <name evidence="10" type="ORF">KCH_30030</name>
</gene>
<dbReference type="EMBL" id="JNBY01000086">
    <property type="protein sequence ID" value="KDN85184.1"/>
    <property type="molecule type" value="Genomic_DNA"/>
</dbReference>
<feature type="domain" description="Phosphatidylglycerol lysyltransferase C-terminal" evidence="8">
    <location>
        <begin position="214"/>
        <end position="514"/>
    </location>
</feature>
<protein>
    <submittedName>
        <fullName evidence="10">Membrane protein</fullName>
    </submittedName>
</protein>
<dbReference type="InterPro" id="IPR005754">
    <property type="entry name" value="Sortase"/>
</dbReference>
<evidence type="ECO:0000259" key="9">
    <source>
        <dbReference type="Pfam" id="PF16995"/>
    </source>
</evidence>
<comment type="caution">
    <text evidence="10">The sequence shown here is derived from an EMBL/GenBank/DDBJ whole genome shotgun (WGS) entry which is preliminary data.</text>
</comment>
<feature type="domain" description="Lysyl-tRNA synthetase N-terminal transmembrane region" evidence="9">
    <location>
        <begin position="5"/>
        <end position="195"/>
    </location>
</feature>